<dbReference type="OrthoDB" id="2018833at2759"/>
<dbReference type="GO" id="GO:0004637">
    <property type="term" value="F:phosphoribosylamine-glycine ligase activity"/>
    <property type="evidence" value="ECO:0007669"/>
    <property type="project" value="UniProtKB-EC"/>
</dbReference>
<keyword evidence="4 7" id="KW-0547">Nucleotide-binding</keyword>
<dbReference type="AlphaFoldDB" id="A0A9N9QZJ0"/>
<keyword evidence="10" id="KW-1185">Reference proteome</keyword>
<keyword evidence="3" id="KW-0436">Ligase</keyword>
<dbReference type="PROSITE" id="PS50975">
    <property type="entry name" value="ATP_GRASP"/>
    <property type="match status" value="1"/>
</dbReference>
<dbReference type="InterPro" id="IPR011761">
    <property type="entry name" value="ATP-grasp"/>
</dbReference>
<dbReference type="Gene3D" id="3.30.1490.20">
    <property type="entry name" value="ATP-grasp fold, A domain"/>
    <property type="match status" value="1"/>
</dbReference>
<evidence type="ECO:0000256" key="7">
    <source>
        <dbReference type="PROSITE-ProRule" id="PRU00409"/>
    </source>
</evidence>
<reference evidence="9" key="2">
    <citation type="submission" date="2022-10" db="EMBL/GenBank/DDBJ databases">
        <authorList>
            <consortium name="ENA_rothamsted_submissions"/>
            <consortium name="culmorum"/>
            <person name="King R."/>
        </authorList>
    </citation>
    <scope>NUCLEOTIDE SEQUENCE</scope>
</reference>
<evidence type="ECO:0000313" key="9">
    <source>
        <dbReference type="EMBL" id="CAG9786531.1"/>
    </source>
</evidence>
<evidence type="ECO:0000256" key="6">
    <source>
        <dbReference type="ARBA" id="ARBA00022840"/>
    </source>
</evidence>
<evidence type="ECO:0000256" key="2">
    <source>
        <dbReference type="ARBA" id="ARBA00013255"/>
    </source>
</evidence>
<evidence type="ECO:0000259" key="8">
    <source>
        <dbReference type="PROSITE" id="PS50975"/>
    </source>
</evidence>
<name>A0A9N9QZJ0_9NEOP</name>
<keyword evidence="6 7" id="KW-0067">ATP-binding</keyword>
<reference evidence="9" key="1">
    <citation type="submission" date="2021-12" db="EMBL/GenBank/DDBJ databases">
        <authorList>
            <person name="King R."/>
        </authorList>
    </citation>
    <scope>NUCLEOTIDE SEQUENCE</scope>
</reference>
<sequence>MVDALTSYGVRCFGPTKSGAQIEADKDYAKKFMNKYQIPTARHKSFTDAAAAKEFINNAPFPALVVKAAGLAAGKGVVVAASKEEACEAVDEMLTESKFGAAGQVVVIEELLDGEEVSVSVHSSYWITVTCRI</sequence>
<dbReference type="InterPro" id="IPR013815">
    <property type="entry name" value="ATP_grasp_subdomain_1"/>
</dbReference>
<dbReference type="EMBL" id="OU893347">
    <property type="protein sequence ID" value="CAG9786531.1"/>
    <property type="molecule type" value="Genomic_DNA"/>
</dbReference>
<organism evidence="9 10">
    <name type="scientific">Diatraea saccharalis</name>
    <name type="common">sugarcane borer</name>
    <dbReference type="NCBI Taxonomy" id="40085"/>
    <lineage>
        <taxon>Eukaryota</taxon>
        <taxon>Metazoa</taxon>
        <taxon>Ecdysozoa</taxon>
        <taxon>Arthropoda</taxon>
        <taxon>Hexapoda</taxon>
        <taxon>Insecta</taxon>
        <taxon>Pterygota</taxon>
        <taxon>Neoptera</taxon>
        <taxon>Endopterygota</taxon>
        <taxon>Lepidoptera</taxon>
        <taxon>Glossata</taxon>
        <taxon>Ditrysia</taxon>
        <taxon>Pyraloidea</taxon>
        <taxon>Crambidae</taxon>
        <taxon>Crambinae</taxon>
        <taxon>Diatraea</taxon>
    </lineage>
</organism>
<dbReference type="SUPFAM" id="SSF56059">
    <property type="entry name" value="Glutathione synthetase ATP-binding domain-like"/>
    <property type="match status" value="1"/>
</dbReference>
<dbReference type="Pfam" id="PF01071">
    <property type="entry name" value="GARS_A"/>
    <property type="match status" value="1"/>
</dbReference>
<evidence type="ECO:0000256" key="3">
    <source>
        <dbReference type="ARBA" id="ARBA00022598"/>
    </source>
</evidence>
<evidence type="ECO:0000256" key="5">
    <source>
        <dbReference type="ARBA" id="ARBA00022755"/>
    </source>
</evidence>
<dbReference type="PANTHER" id="PTHR43472">
    <property type="entry name" value="PHOSPHORIBOSYLAMINE--GLYCINE LIGASE"/>
    <property type="match status" value="1"/>
</dbReference>
<protein>
    <recommendedName>
        <fullName evidence="2">phosphoribosylamine--glycine ligase</fullName>
        <ecNumber evidence="2">6.3.4.13</ecNumber>
    </recommendedName>
</protein>
<evidence type="ECO:0000256" key="4">
    <source>
        <dbReference type="ARBA" id="ARBA00022741"/>
    </source>
</evidence>
<dbReference type="GO" id="GO:0009113">
    <property type="term" value="P:purine nucleobase biosynthetic process"/>
    <property type="evidence" value="ECO:0007669"/>
    <property type="project" value="InterPro"/>
</dbReference>
<dbReference type="InterPro" id="IPR020561">
    <property type="entry name" value="PRibGlycinamid_synth_ATP-grasp"/>
</dbReference>
<dbReference type="EC" id="6.3.4.13" evidence="2"/>
<dbReference type="SMART" id="SM01209">
    <property type="entry name" value="GARS_A"/>
    <property type="match status" value="1"/>
</dbReference>
<dbReference type="FunFam" id="3.30.1490.20:FF:000006">
    <property type="entry name" value="phosphoribosylamine--glycine ligase, chloroplastic-like"/>
    <property type="match status" value="1"/>
</dbReference>
<evidence type="ECO:0000313" key="10">
    <source>
        <dbReference type="Proteomes" id="UP001153714"/>
    </source>
</evidence>
<gene>
    <name evidence="9" type="ORF">DIATSA_LOCUS4472</name>
</gene>
<comment type="pathway">
    <text evidence="1">Purine metabolism; IMP biosynthesis via de novo pathway; N(1)-(5-phospho-D-ribosyl)glycinamide from 5-phospho-alpha-D-ribose 1-diphosphate: step 2/2.</text>
</comment>
<accession>A0A9N9QZJ0</accession>
<dbReference type="PANTHER" id="PTHR43472:SF1">
    <property type="entry name" value="PHOSPHORIBOSYLAMINE--GLYCINE LIGASE, CHLOROPLASTIC"/>
    <property type="match status" value="1"/>
</dbReference>
<dbReference type="InterPro" id="IPR000115">
    <property type="entry name" value="PRibGlycinamide_synth"/>
</dbReference>
<dbReference type="GO" id="GO:0006164">
    <property type="term" value="P:purine nucleotide biosynthetic process"/>
    <property type="evidence" value="ECO:0007669"/>
    <property type="project" value="UniProtKB-KW"/>
</dbReference>
<dbReference type="GO" id="GO:0005524">
    <property type="term" value="F:ATP binding"/>
    <property type="evidence" value="ECO:0007669"/>
    <property type="project" value="UniProtKB-UniRule"/>
</dbReference>
<dbReference type="GO" id="GO:0046872">
    <property type="term" value="F:metal ion binding"/>
    <property type="evidence" value="ECO:0007669"/>
    <property type="project" value="InterPro"/>
</dbReference>
<evidence type="ECO:0000256" key="1">
    <source>
        <dbReference type="ARBA" id="ARBA00005174"/>
    </source>
</evidence>
<proteinExistence type="predicted"/>
<keyword evidence="5" id="KW-0658">Purine biosynthesis</keyword>
<dbReference type="Proteomes" id="UP001153714">
    <property type="component" value="Chromosome 16"/>
</dbReference>
<feature type="domain" description="ATP-grasp" evidence="8">
    <location>
        <begin position="30"/>
        <end position="121"/>
    </location>
</feature>